<name>Q3AA57_CARHZ</name>
<dbReference type="AlphaFoldDB" id="Q3AA57"/>
<dbReference type="KEGG" id="chy:CHY_2163"/>
<gene>
    <name evidence="1" type="ordered locus">CHY_2163</name>
</gene>
<dbReference type="HOGENOM" id="CLU_3381166_0_0_9"/>
<dbReference type="InParanoid" id="Q3AA57"/>
<dbReference type="STRING" id="246194.CHY_2163"/>
<sequence length="33" mass="4086">MLIKMFWKMDLILLGIYFFGKSRFTKIKKETEE</sequence>
<evidence type="ECO:0000313" key="1">
    <source>
        <dbReference type="EMBL" id="ABB14296.1"/>
    </source>
</evidence>
<protein>
    <submittedName>
        <fullName evidence="1">Uncharacterized protein</fullName>
    </submittedName>
</protein>
<accession>Q3AA57</accession>
<organism evidence="1 2">
    <name type="scientific">Carboxydothermus hydrogenoformans (strain ATCC BAA-161 / DSM 6008 / Z-2901)</name>
    <dbReference type="NCBI Taxonomy" id="246194"/>
    <lineage>
        <taxon>Bacteria</taxon>
        <taxon>Bacillati</taxon>
        <taxon>Bacillota</taxon>
        <taxon>Clostridia</taxon>
        <taxon>Thermoanaerobacterales</taxon>
        <taxon>Thermoanaerobacteraceae</taxon>
        <taxon>Carboxydothermus</taxon>
    </lineage>
</organism>
<dbReference type="EMBL" id="CP000141">
    <property type="protein sequence ID" value="ABB14296.1"/>
    <property type="molecule type" value="Genomic_DNA"/>
</dbReference>
<reference evidence="1 2" key="1">
    <citation type="journal article" date="2005" name="PLoS Genet.">
        <title>Life in hot carbon monoxide: the complete genome sequence of Carboxydothermus hydrogenoformans Z-2901.</title>
        <authorList>
            <person name="Wu M."/>
            <person name="Ren Q."/>
            <person name="Durkin A.S."/>
            <person name="Daugherty S.C."/>
            <person name="Brinkac L.M."/>
            <person name="Dodson R.J."/>
            <person name="Madupu R."/>
            <person name="Sullivan S.A."/>
            <person name="Kolonay J.F."/>
            <person name="Haft D.H."/>
            <person name="Nelson W.C."/>
            <person name="Tallon L.J."/>
            <person name="Jones K.M."/>
            <person name="Ulrich L.E."/>
            <person name="Gonzalez J.M."/>
            <person name="Zhulin I.B."/>
            <person name="Robb F.T."/>
            <person name="Eisen J.A."/>
        </authorList>
    </citation>
    <scope>NUCLEOTIDE SEQUENCE [LARGE SCALE GENOMIC DNA]</scope>
    <source>
        <strain evidence="2">ATCC BAA-161 / DSM 6008 / Z-2901</strain>
    </source>
</reference>
<evidence type="ECO:0000313" key="2">
    <source>
        <dbReference type="Proteomes" id="UP000002706"/>
    </source>
</evidence>
<proteinExistence type="predicted"/>
<dbReference type="Proteomes" id="UP000002706">
    <property type="component" value="Chromosome"/>
</dbReference>
<keyword evidence="2" id="KW-1185">Reference proteome</keyword>